<dbReference type="Pfam" id="PF04290">
    <property type="entry name" value="DctQ"/>
    <property type="match status" value="1"/>
</dbReference>
<evidence type="ECO:0000256" key="5">
    <source>
        <dbReference type="ARBA" id="ARBA00022692"/>
    </source>
</evidence>
<dbReference type="AlphaFoldDB" id="A0A401FWK5"/>
<comment type="subcellular location">
    <subcellularLocation>
        <location evidence="1">Cell inner membrane</location>
        <topology evidence="1">Multi-pass membrane protein</topology>
    </subcellularLocation>
</comment>
<reference evidence="12" key="2">
    <citation type="submission" date="2019-01" db="EMBL/GenBank/DDBJ databases">
        <title>Genome sequence of Desulfonema ishimotonii strain Tokyo 01.</title>
        <authorList>
            <person name="Fukui M."/>
        </authorList>
    </citation>
    <scope>NUCLEOTIDE SEQUENCE [LARGE SCALE GENOMIC DNA]</scope>
    <source>
        <strain evidence="12">Tokyo 01</strain>
    </source>
</reference>
<keyword evidence="6 9" id="KW-1133">Transmembrane helix</keyword>
<evidence type="ECO:0000256" key="8">
    <source>
        <dbReference type="ARBA" id="ARBA00038436"/>
    </source>
</evidence>
<evidence type="ECO:0000256" key="7">
    <source>
        <dbReference type="ARBA" id="ARBA00023136"/>
    </source>
</evidence>
<keyword evidence="2" id="KW-0813">Transport</keyword>
<evidence type="ECO:0000256" key="4">
    <source>
        <dbReference type="ARBA" id="ARBA00022519"/>
    </source>
</evidence>
<dbReference type="OrthoDB" id="5420906at2"/>
<dbReference type="InterPro" id="IPR007387">
    <property type="entry name" value="TRAP_DctQ"/>
</dbReference>
<dbReference type="PANTHER" id="PTHR35011">
    <property type="entry name" value="2,3-DIKETO-L-GULONATE TRAP TRANSPORTER SMALL PERMEASE PROTEIN YIAM"/>
    <property type="match status" value="1"/>
</dbReference>
<evidence type="ECO:0000256" key="3">
    <source>
        <dbReference type="ARBA" id="ARBA00022475"/>
    </source>
</evidence>
<sequence>MEVFNMFCKIIDTVSEYTGRAISWLVIVLTAVLGYEIVARYVFGSPTMWAFDLSYMIGGTFFLMGEAYTLKQRQHVRIDIFYGRFSRRTRAGIDVFFYLLLFFPLWCGILYALFPYVRFSWEVGERSMQGYWQPVIYPFKTIMPIGVGLFLLQGIAEFSRSLMILVRGGEAA</sequence>
<protein>
    <recommendedName>
        <fullName evidence="10">Tripartite ATP-independent periplasmic transporters DctQ component domain-containing protein</fullName>
    </recommendedName>
</protein>
<reference evidence="12" key="1">
    <citation type="submission" date="2017-11" db="EMBL/GenBank/DDBJ databases">
        <authorList>
            <person name="Watanabe M."/>
            <person name="Kojima H."/>
        </authorList>
    </citation>
    <scope>NUCLEOTIDE SEQUENCE [LARGE SCALE GENOMIC DNA]</scope>
    <source>
        <strain evidence="12">Tokyo 01</strain>
    </source>
</reference>
<feature type="transmembrane region" description="Helical" evidence="9">
    <location>
        <begin position="49"/>
        <end position="70"/>
    </location>
</feature>
<gene>
    <name evidence="11" type="ORF">DENIS_2274</name>
</gene>
<evidence type="ECO:0000313" key="11">
    <source>
        <dbReference type="EMBL" id="GBC61314.1"/>
    </source>
</evidence>
<proteinExistence type="inferred from homology"/>
<comment type="caution">
    <text evidence="11">The sequence shown here is derived from an EMBL/GenBank/DDBJ whole genome shotgun (WGS) entry which is preliminary data.</text>
</comment>
<evidence type="ECO:0000313" key="12">
    <source>
        <dbReference type="Proteomes" id="UP000288096"/>
    </source>
</evidence>
<dbReference type="EMBL" id="BEXT01000001">
    <property type="protein sequence ID" value="GBC61314.1"/>
    <property type="molecule type" value="Genomic_DNA"/>
</dbReference>
<dbReference type="GO" id="GO:0005886">
    <property type="term" value="C:plasma membrane"/>
    <property type="evidence" value="ECO:0007669"/>
    <property type="project" value="UniProtKB-SubCell"/>
</dbReference>
<keyword evidence="5 9" id="KW-0812">Transmembrane</keyword>
<feature type="domain" description="Tripartite ATP-independent periplasmic transporters DctQ component" evidence="10">
    <location>
        <begin position="30"/>
        <end position="161"/>
    </location>
</feature>
<feature type="transmembrane region" description="Helical" evidence="9">
    <location>
        <begin position="91"/>
        <end position="114"/>
    </location>
</feature>
<evidence type="ECO:0000256" key="9">
    <source>
        <dbReference type="SAM" id="Phobius"/>
    </source>
</evidence>
<evidence type="ECO:0000259" key="10">
    <source>
        <dbReference type="Pfam" id="PF04290"/>
    </source>
</evidence>
<comment type="similarity">
    <text evidence="8">Belongs to the TRAP transporter small permease family.</text>
</comment>
<feature type="transmembrane region" description="Helical" evidence="9">
    <location>
        <begin position="21"/>
        <end position="43"/>
    </location>
</feature>
<dbReference type="Proteomes" id="UP000288096">
    <property type="component" value="Unassembled WGS sequence"/>
</dbReference>
<evidence type="ECO:0000256" key="1">
    <source>
        <dbReference type="ARBA" id="ARBA00004429"/>
    </source>
</evidence>
<dbReference type="PANTHER" id="PTHR35011:SF4">
    <property type="entry name" value="SLL1102 PROTEIN"/>
    <property type="match status" value="1"/>
</dbReference>
<keyword evidence="3" id="KW-1003">Cell membrane</keyword>
<dbReference type="InterPro" id="IPR055348">
    <property type="entry name" value="DctQ"/>
</dbReference>
<feature type="transmembrane region" description="Helical" evidence="9">
    <location>
        <begin position="134"/>
        <end position="152"/>
    </location>
</feature>
<organism evidence="11 12">
    <name type="scientific">Desulfonema ishimotonii</name>
    <dbReference type="NCBI Taxonomy" id="45657"/>
    <lineage>
        <taxon>Bacteria</taxon>
        <taxon>Pseudomonadati</taxon>
        <taxon>Thermodesulfobacteriota</taxon>
        <taxon>Desulfobacteria</taxon>
        <taxon>Desulfobacterales</taxon>
        <taxon>Desulfococcaceae</taxon>
        <taxon>Desulfonema</taxon>
    </lineage>
</organism>
<accession>A0A401FWK5</accession>
<evidence type="ECO:0000256" key="2">
    <source>
        <dbReference type="ARBA" id="ARBA00022448"/>
    </source>
</evidence>
<name>A0A401FWK5_9BACT</name>
<evidence type="ECO:0000256" key="6">
    <source>
        <dbReference type="ARBA" id="ARBA00022989"/>
    </source>
</evidence>
<keyword evidence="12" id="KW-1185">Reference proteome</keyword>
<keyword evidence="7 9" id="KW-0472">Membrane</keyword>
<keyword evidence="4" id="KW-0997">Cell inner membrane</keyword>